<feature type="domain" description="HTH cro/C1-type" evidence="1">
    <location>
        <begin position="115"/>
        <end position="169"/>
    </location>
</feature>
<evidence type="ECO:0000313" key="3">
    <source>
        <dbReference type="Proteomes" id="UP000004358"/>
    </source>
</evidence>
<dbReference type="InterPro" id="IPR010982">
    <property type="entry name" value="Lambda_DNA-bd_dom_sf"/>
</dbReference>
<reference evidence="2 3" key="1">
    <citation type="submission" date="2006-02" db="EMBL/GenBank/DDBJ databases">
        <authorList>
            <person name="Amann R."/>
            <person name="Ferriera S."/>
            <person name="Johnson J."/>
            <person name="Kravitz S."/>
            <person name="Halpern A."/>
            <person name="Remington K."/>
            <person name="Beeson K."/>
            <person name="Tran B."/>
            <person name="Rogers Y.-H."/>
            <person name="Friedman R."/>
            <person name="Venter J.C."/>
        </authorList>
    </citation>
    <scope>NUCLEOTIDE SEQUENCE [LARGE SCALE GENOMIC DNA]</scope>
    <source>
        <strain evidence="2 3">DSM 3645</strain>
    </source>
</reference>
<dbReference type="Gene3D" id="1.10.260.40">
    <property type="entry name" value="lambda repressor-like DNA-binding domains"/>
    <property type="match status" value="1"/>
</dbReference>
<dbReference type="EMBL" id="AANZ01000001">
    <property type="protein sequence ID" value="EAQ82797.1"/>
    <property type="molecule type" value="Genomic_DNA"/>
</dbReference>
<name>A3ZM14_9BACT</name>
<evidence type="ECO:0000259" key="1">
    <source>
        <dbReference type="PROSITE" id="PS50943"/>
    </source>
</evidence>
<evidence type="ECO:0000313" key="2">
    <source>
        <dbReference type="EMBL" id="EAQ82797.1"/>
    </source>
</evidence>
<dbReference type="SUPFAM" id="SSF47413">
    <property type="entry name" value="lambda repressor-like DNA-binding domains"/>
    <property type="match status" value="1"/>
</dbReference>
<protein>
    <recommendedName>
        <fullName evidence="1">HTH cro/C1-type domain-containing protein</fullName>
    </recommendedName>
</protein>
<dbReference type="RefSeq" id="WP_002655669.1">
    <property type="nucleotide sequence ID" value="NZ_CH672377.1"/>
</dbReference>
<organism evidence="2 3">
    <name type="scientific">Blastopirellula marina DSM 3645</name>
    <dbReference type="NCBI Taxonomy" id="314230"/>
    <lineage>
        <taxon>Bacteria</taxon>
        <taxon>Pseudomonadati</taxon>
        <taxon>Planctomycetota</taxon>
        <taxon>Planctomycetia</taxon>
        <taxon>Pirellulales</taxon>
        <taxon>Pirellulaceae</taxon>
        <taxon>Blastopirellula</taxon>
    </lineage>
</organism>
<proteinExistence type="predicted"/>
<dbReference type="AlphaFoldDB" id="A3ZM14"/>
<dbReference type="GO" id="GO:0003677">
    <property type="term" value="F:DNA binding"/>
    <property type="evidence" value="ECO:0007669"/>
    <property type="project" value="InterPro"/>
</dbReference>
<dbReference type="InterPro" id="IPR001387">
    <property type="entry name" value="Cro/C1-type_HTH"/>
</dbReference>
<accession>A3ZM14</accession>
<gene>
    <name evidence="2" type="ORF">DSM3645_10367</name>
</gene>
<sequence>MPATENDIFDKYLQLLREASGTGITSPEPEHLSPTGAIVCCGNYFWAQDALVETDAVSSEYERLRGWFVPGTESSGTSFSTSIVSLVMSGRNSPLTMGCTQRQDTERSSSIPEIISEIRANLALQVKELAEVVGVERPTVYGWIKDNATPHKSNHDRLMQVYRISQAWRKISRLPAGAALREFVDDEGNSVIDYMRRDSMNEIAIDALLQSIATRVNSRDREKPKSLRELAEARGIDVNNVKDQSASIDALTGKRSTME</sequence>
<dbReference type="Proteomes" id="UP000004358">
    <property type="component" value="Unassembled WGS sequence"/>
</dbReference>
<dbReference type="OrthoDB" id="581533at2"/>
<comment type="caution">
    <text evidence="2">The sequence shown here is derived from an EMBL/GenBank/DDBJ whole genome shotgun (WGS) entry which is preliminary data.</text>
</comment>
<dbReference type="CDD" id="cd00093">
    <property type="entry name" value="HTH_XRE"/>
    <property type="match status" value="1"/>
</dbReference>
<dbReference type="PROSITE" id="PS50943">
    <property type="entry name" value="HTH_CROC1"/>
    <property type="match status" value="1"/>
</dbReference>
<dbReference type="HOGENOM" id="CLU_1072263_0_0_0"/>